<dbReference type="Pfam" id="PF01738">
    <property type="entry name" value="DLH"/>
    <property type="match status" value="1"/>
</dbReference>
<name>A0A3A9WXG6_9ACTN</name>
<dbReference type="SUPFAM" id="SSF53474">
    <property type="entry name" value="alpha/beta-Hydrolases"/>
    <property type="match status" value="1"/>
</dbReference>
<dbReference type="InterPro" id="IPR050261">
    <property type="entry name" value="FrsA_esterase"/>
</dbReference>
<evidence type="ECO:0000259" key="2">
    <source>
        <dbReference type="Pfam" id="PF01738"/>
    </source>
</evidence>
<evidence type="ECO:0000256" key="1">
    <source>
        <dbReference type="ARBA" id="ARBA00008645"/>
    </source>
</evidence>
<dbReference type="PANTHER" id="PTHR22946:SF0">
    <property type="entry name" value="DIENELACTONE HYDROLASE DOMAIN-CONTAINING PROTEIN"/>
    <property type="match status" value="1"/>
</dbReference>
<dbReference type="PANTHER" id="PTHR22946">
    <property type="entry name" value="DIENELACTONE HYDROLASE DOMAIN-CONTAINING PROTEIN-RELATED"/>
    <property type="match status" value="1"/>
</dbReference>
<dbReference type="OrthoDB" id="3208682at2"/>
<evidence type="ECO:0000313" key="3">
    <source>
        <dbReference type="EMBL" id="RKN10867.1"/>
    </source>
</evidence>
<comment type="caution">
    <text evidence="3">The sequence shown here is derived from an EMBL/GenBank/DDBJ whole genome shotgun (WGS) entry which is preliminary data.</text>
</comment>
<comment type="similarity">
    <text evidence="1">Belongs to the AB hydrolase superfamily.</text>
</comment>
<organism evidence="3 6">
    <name type="scientific">Streptomyces radicis</name>
    <dbReference type="NCBI Taxonomy" id="1750517"/>
    <lineage>
        <taxon>Bacteria</taxon>
        <taxon>Bacillati</taxon>
        <taxon>Actinomycetota</taxon>
        <taxon>Actinomycetes</taxon>
        <taxon>Kitasatosporales</taxon>
        <taxon>Streptomycetaceae</taxon>
        <taxon>Streptomyces</taxon>
    </lineage>
</organism>
<keyword evidence="5" id="KW-1185">Reference proteome</keyword>
<dbReference type="AlphaFoldDB" id="A0A3A9WXG6"/>
<dbReference type="Proteomes" id="UP000275024">
    <property type="component" value="Unassembled WGS sequence"/>
</dbReference>
<evidence type="ECO:0000313" key="6">
    <source>
        <dbReference type="Proteomes" id="UP000275024"/>
    </source>
</evidence>
<evidence type="ECO:0000313" key="5">
    <source>
        <dbReference type="Proteomes" id="UP000268652"/>
    </source>
</evidence>
<proteinExistence type="inferred from homology"/>
<feature type="domain" description="Dienelactone hydrolase" evidence="2">
    <location>
        <begin position="40"/>
        <end position="253"/>
    </location>
</feature>
<dbReference type="GO" id="GO:0016787">
    <property type="term" value="F:hydrolase activity"/>
    <property type="evidence" value="ECO:0007669"/>
    <property type="project" value="InterPro"/>
</dbReference>
<gene>
    <name evidence="4" type="ORF">D7318_07720</name>
    <name evidence="3" type="ORF">D7319_06865</name>
</gene>
<evidence type="ECO:0000313" key="4">
    <source>
        <dbReference type="EMBL" id="RKN25131.1"/>
    </source>
</evidence>
<dbReference type="EMBL" id="RBDX01000004">
    <property type="protein sequence ID" value="RKN10867.1"/>
    <property type="molecule type" value="Genomic_DNA"/>
</dbReference>
<dbReference type="Proteomes" id="UP000268652">
    <property type="component" value="Unassembled WGS sequence"/>
</dbReference>
<protein>
    <submittedName>
        <fullName evidence="3">Carboxymethylenebutenolidase</fullName>
    </submittedName>
</protein>
<sequence>MPTMSTRRIAYELGGDACEGVLVADAGRTGAPGGAGAPGERPLVLVFPGLEGRGDAQVAFAETLAGWGYPAFAVDLFGTEATEAGPERRGERMAAFMADRVALRQRLIDVVAMATAGPGLPGVDRGRVAAVGFCFGGLCVLDLARAGAELRAVAAFHGVLTPPGDMPERRPGPAGPRVLVLHGWDDPFAPPADVTALGRELTERGLDWQIHAHGHTLHAFTAPTANDPEGGVAYHEVSARRATASLRSFLAEALA</sequence>
<dbReference type="EMBL" id="RBDY01000004">
    <property type="protein sequence ID" value="RKN25131.1"/>
    <property type="molecule type" value="Genomic_DNA"/>
</dbReference>
<dbReference type="InterPro" id="IPR002925">
    <property type="entry name" value="Dienelactn_hydro"/>
</dbReference>
<dbReference type="Gene3D" id="3.40.50.1820">
    <property type="entry name" value="alpha/beta hydrolase"/>
    <property type="match status" value="1"/>
</dbReference>
<reference evidence="5 6" key="1">
    <citation type="submission" date="2018-09" db="EMBL/GenBank/DDBJ databases">
        <title>Streptomyces sp. nov. DS1-2, an endophytic actinomycete isolated from roots of Dendrobium scabrilingue.</title>
        <authorList>
            <person name="Kuncharoen N."/>
            <person name="Kudo T."/>
            <person name="Ohkuma M."/>
            <person name="Yuki M."/>
            <person name="Tanasupawat S."/>
        </authorList>
    </citation>
    <scope>NUCLEOTIDE SEQUENCE [LARGE SCALE GENOMIC DNA]</scope>
    <source>
        <strain evidence="3 6">AZ1-7</strain>
        <strain evidence="4 5">DS1-2</strain>
    </source>
</reference>
<accession>A0A3A9WXG6</accession>
<dbReference type="InterPro" id="IPR029058">
    <property type="entry name" value="AB_hydrolase_fold"/>
</dbReference>